<feature type="region of interest" description="Disordered" evidence="1">
    <location>
        <begin position="100"/>
        <end position="129"/>
    </location>
</feature>
<dbReference type="Pfam" id="PF03703">
    <property type="entry name" value="bPH_2"/>
    <property type="match status" value="1"/>
</dbReference>
<sequence length="129" mass="14888">MKFTERKRLLFFGLPWTFTKYTITEELITVNSGIIHARENDCYMYKVVDTRLCVSLLERLFGLGTIHCFGGDTTDPVLTIAHVKNAKKIKDFILEASEEERRKKRTLRSQDIGRGGVAPDFQEPVEDDF</sequence>
<evidence type="ECO:0000256" key="1">
    <source>
        <dbReference type="SAM" id="MobiDB-lite"/>
    </source>
</evidence>
<reference evidence="3" key="2">
    <citation type="journal article" date="2021" name="PeerJ">
        <title>Extensive microbial diversity within the chicken gut microbiome revealed by metagenomics and culture.</title>
        <authorList>
            <person name="Gilroy R."/>
            <person name="Ravi A."/>
            <person name="Getino M."/>
            <person name="Pursley I."/>
            <person name="Horton D.L."/>
            <person name="Alikhan N.F."/>
            <person name="Baker D."/>
            <person name="Gharbi K."/>
            <person name="Hall N."/>
            <person name="Watson M."/>
            <person name="Adriaenssens E.M."/>
            <person name="Foster-Nyarko E."/>
            <person name="Jarju S."/>
            <person name="Secka A."/>
            <person name="Antonio M."/>
            <person name="Oren A."/>
            <person name="Chaudhuri R.R."/>
            <person name="La Ragione R."/>
            <person name="Hildebrand F."/>
            <person name="Pallen M.J."/>
        </authorList>
    </citation>
    <scope>NUCLEOTIDE SEQUENCE</scope>
    <source>
        <strain evidence="3">CHK190-19873</strain>
    </source>
</reference>
<dbReference type="AlphaFoldDB" id="A0A9D1EVL3"/>
<dbReference type="EMBL" id="DVIQ01000099">
    <property type="protein sequence ID" value="HIS32728.1"/>
    <property type="molecule type" value="Genomic_DNA"/>
</dbReference>
<dbReference type="InterPro" id="IPR005182">
    <property type="entry name" value="YdbS-like_PH"/>
</dbReference>
<protein>
    <submittedName>
        <fullName evidence="3">PH domain-containing protein</fullName>
    </submittedName>
</protein>
<evidence type="ECO:0000313" key="4">
    <source>
        <dbReference type="Proteomes" id="UP000823935"/>
    </source>
</evidence>
<feature type="domain" description="YdbS-like PH" evidence="2">
    <location>
        <begin position="16"/>
        <end position="93"/>
    </location>
</feature>
<proteinExistence type="predicted"/>
<organism evidence="3 4">
    <name type="scientific">Candidatus Limivivens intestinipullorum</name>
    <dbReference type="NCBI Taxonomy" id="2840858"/>
    <lineage>
        <taxon>Bacteria</taxon>
        <taxon>Bacillati</taxon>
        <taxon>Bacillota</taxon>
        <taxon>Clostridia</taxon>
        <taxon>Lachnospirales</taxon>
        <taxon>Lachnospiraceae</taxon>
        <taxon>Lachnospiraceae incertae sedis</taxon>
        <taxon>Candidatus Limivivens</taxon>
    </lineage>
</organism>
<name>A0A9D1EVL3_9FIRM</name>
<evidence type="ECO:0000259" key="2">
    <source>
        <dbReference type="Pfam" id="PF03703"/>
    </source>
</evidence>
<dbReference type="Proteomes" id="UP000823935">
    <property type="component" value="Unassembled WGS sequence"/>
</dbReference>
<reference evidence="3" key="1">
    <citation type="submission" date="2020-10" db="EMBL/GenBank/DDBJ databases">
        <authorList>
            <person name="Gilroy R."/>
        </authorList>
    </citation>
    <scope>NUCLEOTIDE SEQUENCE</scope>
    <source>
        <strain evidence="3">CHK190-19873</strain>
    </source>
</reference>
<accession>A0A9D1EVL3</accession>
<comment type="caution">
    <text evidence="3">The sequence shown here is derived from an EMBL/GenBank/DDBJ whole genome shotgun (WGS) entry which is preliminary data.</text>
</comment>
<evidence type="ECO:0000313" key="3">
    <source>
        <dbReference type="EMBL" id="HIS32728.1"/>
    </source>
</evidence>
<gene>
    <name evidence="3" type="ORF">IAB44_14470</name>
</gene>